<evidence type="ECO:0000256" key="5">
    <source>
        <dbReference type="ARBA" id="ARBA00022840"/>
    </source>
</evidence>
<keyword evidence="3" id="KW-0493">Microtubule</keyword>
<feature type="coiled-coil region" evidence="10">
    <location>
        <begin position="569"/>
        <end position="611"/>
    </location>
</feature>
<reference evidence="13 14" key="1">
    <citation type="journal article" date="2019" name="Sci. Rep.">
        <title>Comparative genomics of chytrid fungi reveal insights into the obligate biotrophic and pathogenic lifestyle of Synchytrium endobioticum.</title>
        <authorList>
            <person name="van de Vossenberg B.T.L.H."/>
            <person name="Warris S."/>
            <person name="Nguyen H.D.T."/>
            <person name="van Gent-Pelzer M.P.E."/>
            <person name="Joly D.L."/>
            <person name="van de Geest H.C."/>
            <person name="Bonants P.J.M."/>
            <person name="Smith D.S."/>
            <person name="Levesque C.A."/>
            <person name="van der Lee T.A.J."/>
        </authorList>
    </citation>
    <scope>NUCLEOTIDE SEQUENCE [LARGE SCALE GENOMIC DNA]</scope>
    <source>
        <strain evidence="13 14">MB42</strain>
    </source>
</reference>
<evidence type="ECO:0000256" key="11">
    <source>
        <dbReference type="SAM" id="MobiDB-lite"/>
    </source>
</evidence>
<comment type="subcellular location">
    <subcellularLocation>
        <location evidence="1">Cytoplasm</location>
        <location evidence="1">Cytoskeleton</location>
    </subcellularLocation>
</comment>
<dbReference type="CDD" id="cd23649">
    <property type="entry name" value="Khc_CBD_cc"/>
    <property type="match status" value="1"/>
</dbReference>
<dbReference type="PANTHER" id="PTHR47969:SF15">
    <property type="entry name" value="CHROMOSOME-ASSOCIATED KINESIN KIF4A-RELATED"/>
    <property type="match status" value="1"/>
</dbReference>
<dbReference type="SUPFAM" id="SSF52540">
    <property type="entry name" value="P-loop containing nucleoside triphosphate hydrolases"/>
    <property type="match status" value="1"/>
</dbReference>
<dbReference type="InterPro" id="IPR001752">
    <property type="entry name" value="Kinesin_motor_dom"/>
</dbReference>
<keyword evidence="2" id="KW-0963">Cytoplasm</keyword>
<name>A0A507DDX3_9FUNG</name>
<dbReference type="Pfam" id="PF00225">
    <property type="entry name" value="Kinesin"/>
    <property type="match status" value="1"/>
</dbReference>
<protein>
    <recommendedName>
        <fullName evidence="12">Kinesin motor domain-containing protein</fullName>
    </recommendedName>
</protein>
<dbReference type="STRING" id="286115.A0A507DDX3"/>
<dbReference type="GO" id="GO:0005875">
    <property type="term" value="C:microtubule associated complex"/>
    <property type="evidence" value="ECO:0007669"/>
    <property type="project" value="TreeGrafter"/>
</dbReference>
<dbReference type="InterPro" id="IPR036961">
    <property type="entry name" value="Kinesin_motor_dom_sf"/>
</dbReference>
<dbReference type="GO" id="GO:0005874">
    <property type="term" value="C:microtubule"/>
    <property type="evidence" value="ECO:0007669"/>
    <property type="project" value="UniProtKB-KW"/>
</dbReference>
<evidence type="ECO:0000313" key="14">
    <source>
        <dbReference type="Proteomes" id="UP000317494"/>
    </source>
</evidence>
<dbReference type="InterPro" id="IPR027417">
    <property type="entry name" value="P-loop_NTPase"/>
</dbReference>
<dbReference type="PRINTS" id="PR00380">
    <property type="entry name" value="KINESINHEAVY"/>
</dbReference>
<accession>A0A507DDX3</accession>
<dbReference type="GO" id="GO:0007052">
    <property type="term" value="P:mitotic spindle organization"/>
    <property type="evidence" value="ECO:0007669"/>
    <property type="project" value="TreeGrafter"/>
</dbReference>
<evidence type="ECO:0000256" key="7">
    <source>
        <dbReference type="ARBA" id="ARBA00023175"/>
    </source>
</evidence>
<keyword evidence="8" id="KW-0206">Cytoskeleton</keyword>
<dbReference type="InterPro" id="IPR059182">
    <property type="entry name" value="Khc_C"/>
</dbReference>
<feature type="region of interest" description="Disordered" evidence="11">
    <location>
        <begin position="656"/>
        <end position="675"/>
    </location>
</feature>
<keyword evidence="7 9" id="KW-0505">Motor protein</keyword>
<dbReference type="VEuPathDB" id="FungiDB:SeMB42_g02520"/>
<evidence type="ECO:0000256" key="9">
    <source>
        <dbReference type="PROSITE-ProRule" id="PRU00283"/>
    </source>
</evidence>
<dbReference type="GO" id="GO:0008017">
    <property type="term" value="F:microtubule binding"/>
    <property type="evidence" value="ECO:0007669"/>
    <property type="project" value="InterPro"/>
</dbReference>
<evidence type="ECO:0000256" key="4">
    <source>
        <dbReference type="ARBA" id="ARBA00022741"/>
    </source>
</evidence>
<keyword evidence="6 10" id="KW-0175">Coiled coil</keyword>
<sequence>MKNYSDILKILCVSSSARPPSDRKFRRTKPTSNNHTTDVRTIWITLMADNIKVICRFRPQNGREIKEGGVPVVSFDDEYTEVKIDSREYAGQFAYDRVFDWNHTQKQVFEYSAHQTVADVMKGYNGTIFTYGQTGAGKTFTMMGDMQNDDLKGMTPRIVESVFNTILQAPSTLEFTVKVSFMEIYMEKIRDLLNPSNENLPIHEEKNRGVYVKGLLEVFVASVAEVYQVMQQGMMSRVVASTGMNSESSRSHSIFRLQISQRNLADGSAKTGKLYLVDLAGSEQVKKSGATGQTLEEAKKINKSLSSLGVVINALTDPKAQHIPYRDSKLTRILQESLGGNSRTTLIINCSPSSLNESETLSTLRFGMRAKSIKNKAKINVELSPTELKVFLRKANADIVILRNFAHLLEGELNVWRSGGSVAQNEWATAEKTGVHSDLFKKVDDTMSDTASMPSPTKSESGSTLSNAYSSNPTFNTLATNFLLSPLSNDERDEFLQRENDLTDQIAEKETELKSSKILVASLQEELSFLKSREADVAKENQELLTSLNEVKLQVEKVTFEQRESGILMDSMTEKNDDLSRQVEDLKTQKLKKQNDEEQSWEAKKQEKIAQMMAEFGPDKLTEKEREMRASLSKIVKGASASHFVPLTFSALTTAPTEEEFESESETRLKSQSSQQEILVENLTKQYKASEDEIRSLRLSKDELESRYATLDAEYEQLLRRVQANADSSLRKSEEELSTALNDLKAKLETQYHVNTAELERQVHQLNETVVKKDAEINALNKTISQISTTEEEVAKFQKQMTDWDTMKTKLMIDLENRCQKVVELEISLDEVREQYNVLMRNSNQKQHQQKMAFLERNLEYLTDVQKQLVEQNSNLKKELVVAERKLAARNDRIENLEHLVTDTQSKLEMQSSKFESELAAMRERLQEARITATAPANTSWTYSAKIAKPLRGGGGVPIASASSDGLRTSSSDQLLGNLSGHLESAASSNASLNSKKSSWYVSLVAKKG</sequence>
<dbReference type="PROSITE" id="PS50067">
    <property type="entry name" value="KINESIN_MOTOR_2"/>
    <property type="match status" value="1"/>
</dbReference>
<dbReference type="Gene3D" id="3.40.850.10">
    <property type="entry name" value="Kinesin motor domain"/>
    <property type="match status" value="1"/>
</dbReference>
<dbReference type="GO" id="GO:0003777">
    <property type="term" value="F:microtubule motor activity"/>
    <property type="evidence" value="ECO:0007669"/>
    <property type="project" value="InterPro"/>
</dbReference>
<keyword evidence="4 9" id="KW-0547">Nucleotide-binding</keyword>
<dbReference type="CDD" id="cd01369">
    <property type="entry name" value="KISc_KHC_KIF5"/>
    <property type="match status" value="1"/>
</dbReference>
<comment type="similarity">
    <text evidence="9">Belongs to the TRAFAC class myosin-kinesin ATPase superfamily. Kinesin family.</text>
</comment>
<feature type="compositionally biased region" description="Polar residues" evidence="11">
    <location>
        <begin position="448"/>
        <end position="468"/>
    </location>
</feature>
<organism evidence="13 14">
    <name type="scientific">Synchytrium endobioticum</name>
    <dbReference type="NCBI Taxonomy" id="286115"/>
    <lineage>
        <taxon>Eukaryota</taxon>
        <taxon>Fungi</taxon>
        <taxon>Fungi incertae sedis</taxon>
        <taxon>Chytridiomycota</taxon>
        <taxon>Chytridiomycota incertae sedis</taxon>
        <taxon>Chytridiomycetes</taxon>
        <taxon>Synchytriales</taxon>
        <taxon>Synchytriaceae</taxon>
        <taxon>Synchytrium</taxon>
    </lineage>
</organism>
<evidence type="ECO:0000256" key="10">
    <source>
        <dbReference type="SAM" id="Coils"/>
    </source>
</evidence>
<gene>
    <name evidence="13" type="ORF">SeMB42_g02520</name>
</gene>
<dbReference type="Proteomes" id="UP000317494">
    <property type="component" value="Unassembled WGS sequence"/>
</dbReference>
<evidence type="ECO:0000256" key="6">
    <source>
        <dbReference type="ARBA" id="ARBA00023054"/>
    </source>
</evidence>
<feature type="region of interest" description="Disordered" evidence="11">
    <location>
        <begin position="446"/>
        <end position="468"/>
    </location>
</feature>
<evidence type="ECO:0000256" key="1">
    <source>
        <dbReference type="ARBA" id="ARBA00004245"/>
    </source>
</evidence>
<dbReference type="PROSITE" id="PS00411">
    <property type="entry name" value="KINESIN_MOTOR_1"/>
    <property type="match status" value="1"/>
</dbReference>
<keyword evidence="5 9" id="KW-0067">ATP-binding</keyword>
<dbReference type="AlphaFoldDB" id="A0A507DDX3"/>
<dbReference type="InterPro" id="IPR019821">
    <property type="entry name" value="Kinesin_motor_CS"/>
</dbReference>
<feature type="coiled-coil region" evidence="10">
    <location>
        <begin position="492"/>
        <end position="540"/>
    </location>
</feature>
<evidence type="ECO:0000313" key="13">
    <source>
        <dbReference type="EMBL" id="TPX49726.1"/>
    </source>
</evidence>
<proteinExistence type="inferred from homology"/>
<keyword evidence="14" id="KW-1185">Reference proteome</keyword>
<feature type="binding site" evidence="9">
    <location>
        <begin position="132"/>
        <end position="139"/>
    </location>
    <ligand>
        <name>ATP</name>
        <dbReference type="ChEBI" id="CHEBI:30616"/>
    </ligand>
</feature>
<dbReference type="PANTHER" id="PTHR47969">
    <property type="entry name" value="CHROMOSOME-ASSOCIATED KINESIN KIF4A-RELATED"/>
    <property type="match status" value="1"/>
</dbReference>
<comment type="caution">
    <text evidence="13">The sequence shown here is derived from an EMBL/GenBank/DDBJ whole genome shotgun (WGS) entry which is preliminary data.</text>
</comment>
<dbReference type="SMART" id="SM00129">
    <property type="entry name" value="KISc"/>
    <property type="match status" value="1"/>
</dbReference>
<dbReference type="EMBL" id="QEAN01000078">
    <property type="protein sequence ID" value="TPX49726.1"/>
    <property type="molecule type" value="Genomic_DNA"/>
</dbReference>
<evidence type="ECO:0000256" key="8">
    <source>
        <dbReference type="ARBA" id="ARBA00023212"/>
    </source>
</evidence>
<dbReference type="GO" id="GO:0051231">
    <property type="term" value="P:spindle elongation"/>
    <property type="evidence" value="ECO:0007669"/>
    <property type="project" value="TreeGrafter"/>
</dbReference>
<feature type="domain" description="Kinesin motor" evidence="12">
    <location>
        <begin position="50"/>
        <end position="373"/>
    </location>
</feature>
<dbReference type="GO" id="GO:0005524">
    <property type="term" value="F:ATP binding"/>
    <property type="evidence" value="ECO:0007669"/>
    <property type="project" value="UniProtKB-UniRule"/>
</dbReference>
<evidence type="ECO:0000256" key="3">
    <source>
        <dbReference type="ARBA" id="ARBA00022701"/>
    </source>
</evidence>
<dbReference type="GO" id="GO:0007018">
    <property type="term" value="P:microtubule-based movement"/>
    <property type="evidence" value="ECO:0007669"/>
    <property type="project" value="InterPro"/>
</dbReference>
<dbReference type="FunFam" id="3.40.850.10:FF:000031">
    <property type="entry name" value="Kinesin-like protein"/>
    <property type="match status" value="1"/>
</dbReference>
<evidence type="ECO:0000256" key="2">
    <source>
        <dbReference type="ARBA" id="ARBA00022490"/>
    </source>
</evidence>
<dbReference type="InterPro" id="IPR027640">
    <property type="entry name" value="Kinesin-like_fam"/>
</dbReference>
<evidence type="ECO:0000259" key="12">
    <source>
        <dbReference type="PROSITE" id="PS50067"/>
    </source>
</evidence>